<dbReference type="RefSeq" id="WP_149522698.1">
    <property type="nucleotide sequence ID" value="NZ_VTOU01000003.1"/>
</dbReference>
<protein>
    <submittedName>
        <fullName evidence="1">Transcriptional regulator</fullName>
    </submittedName>
</protein>
<dbReference type="Proteomes" id="UP000322077">
    <property type="component" value="Unassembled WGS sequence"/>
</dbReference>
<reference evidence="1 2" key="1">
    <citation type="submission" date="2019-08" db="EMBL/GenBank/DDBJ databases">
        <authorList>
            <person name="Wang G."/>
            <person name="Xu Z."/>
        </authorList>
    </citation>
    <scope>NUCLEOTIDE SEQUENCE [LARGE SCALE GENOMIC DNA]</scope>
    <source>
        <strain evidence="1 2">ZX</strain>
    </source>
</reference>
<gene>
    <name evidence="1" type="ORF">FYJ91_13005</name>
</gene>
<proteinExistence type="predicted"/>
<keyword evidence="2" id="KW-1185">Reference proteome</keyword>
<evidence type="ECO:0000313" key="2">
    <source>
        <dbReference type="Proteomes" id="UP000322077"/>
    </source>
</evidence>
<name>A0A5D9C3N1_9SPHN</name>
<comment type="caution">
    <text evidence="1">The sequence shown here is derived from an EMBL/GenBank/DDBJ whole genome shotgun (WGS) entry which is preliminary data.</text>
</comment>
<organism evidence="1 2">
    <name type="scientific">Sphingomonas montanisoli</name>
    <dbReference type="NCBI Taxonomy" id="2606412"/>
    <lineage>
        <taxon>Bacteria</taxon>
        <taxon>Pseudomonadati</taxon>
        <taxon>Pseudomonadota</taxon>
        <taxon>Alphaproteobacteria</taxon>
        <taxon>Sphingomonadales</taxon>
        <taxon>Sphingomonadaceae</taxon>
        <taxon>Sphingomonas</taxon>
    </lineage>
</organism>
<dbReference type="SUPFAM" id="SSF46955">
    <property type="entry name" value="Putative DNA-binding domain"/>
    <property type="match status" value="1"/>
</dbReference>
<dbReference type="AlphaFoldDB" id="A0A5D9C3N1"/>
<evidence type="ECO:0000313" key="1">
    <source>
        <dbReference type="EMBL" id="TZG25892.1"/>
    </source>
</evidence>
<accession>A0A5D9C3N1</accession>
<sequence>MSKLELKPLLDEVGAAPMVGTEPKTLANWRVLGKGPKFIRVGRKAMYHPDDLIDWLAARRVSSTSERVAA</sequence>
<dbReference type="InterPro" id="IPR009061">
    <property type="entry name" value="DNA-bd_dom_put_sf"/>
</dbReference>
<dbReference type="EMBL" id="VTOU01000003">
    <property type="protein sequence ID" value="TZG25892.1"/>
    <property type="molecule type" value="Genomic_DNA"/>
</dbReference>